<protein>
    <submittedName>
        <fullName evidence="2">Spore coat protein X</fullName>
    </submittedName>
</protein>
<dbReference type="GO" id="GO:0031160">
    <property type="term" value="C:spore wall"/>
    <property type="evidence" value="ECO:0007669"/>
    <property type="project" value="InterPro"/>
</dbReference>
<evidence type="ECO:0000313" key="2">
    <source>
        <dbReference type="EMBL" id="SMG56539.1"/>
    </source>
</evidence>
<organism evidence="2 3">
    <name type="scientific">Paenibacillus aquistagni</name>
    <dbReference type="NCBI Taxonomy" id="1852522"/>
    <lineage>
        <taxon>Bacteria</taxon>
        <taxon>Bacillati</taxon>
        <taxon>Bacillota</taxon>
        <taxon>Bacilli</taxon>
        <taxon>Bacillales</taxon>
        <taxon>Paenibacillaceae</taxon>
        <taxon>Paenibacillus</taxon>
    </lineage>
</organism>
<dbReference type="GO" id="GO:0030435">
    <property type="term" value="P:sporulation resulting in formation of a cellular spore"/>
    <property type="evidence" value="ECO:0007669"/>
    <property type="project" value="InterPro"/>
</dbReference>
<dbReference type="OrthoDB" id="2680713at2"/>
<name>A0A1X7LTS0_9BACL</name>
<proteinExistence type="predicted"/>
<dbReference type="Pfam" id="PF07552">
    <property type="entry name" value="Coat_X"/>
    <property type="match status" value="2"/>
</dbReference>
<feature type="domain" description="Spore coat protein X/V" evidence="1">
    <location>
        <begin position="64"/>
        <end position="119"/>
    </location>
</feature>
<keyword evidence="3" id="KW-1185">Reference proteome</keyword>
<sequence length="184" mass="20782">MGYDVKHDKKKHKKHDSKHDRCHRDYDCCDDDYDDDDDKCDKKKKKDPCWTPFSKCRHPLDSAIEQEADQEIKNVQRSFEEIVIRDSCDVDVTTTDTKIAASIQASLQAALVAVISISIGSSSRAEAIVQDLMQKINVTQSNRQRVYVQNSKGVVVSTTDSFVSVNIQVLLQILLALVVQLDVL</sequence>
<accession>A0A1X7LTS0</accession>
<dbReference type="InterPro" id="IPR011428">
    <property type="entry name" value="Spore_coat_X/V"/>
</dbReference>
<dbReference type="AlphaFoldDB" id="A0A1X7LTS0"/>
<evidence type="ECO:0000313" key="3">
    <source>
        <dbReference type="Proteomes" id="UP000193834"/>
    </source>
</evidence>
<dbReference type="STRING" id="1852522.SAMN06295960_4156"/>
<keyword evidence="2" id="KW-0167">Capsid protein</keyword>
<dbReference type="EMBL" id="FXAZ01000007">
    <property type="protein sequence ID" value="SMG56539.1"/>
    <property type="molecule type" value="Genomic_DNA"/>
</dbReference>
<dbReference type="RefSeq" id="WP_085497590.1">
    <property type="nucleotide sequence ID" value="NZ_FXAZ01000007.1"/>
</dbReference>
<dbReference type="Proteomes" id="UP000193834">
    <property type="component" value="Unassembled WGS sequence"/>
</dbReference>
<evidence type="ECO:0000259" key="1">
    <source>
        <dbReference type="Pfam" id="PF07552"/>
    </source>
</evidence>
<reference evidence="2 3" key="1">
    <citation type="submission" date="2017-04" db="EMBL/GenBank/DDBJ databases">
        <authorList>
            <person name="Afonso C.L."/>
            <person name="Miller P.J."/>
            <person name="Scott M.A."/>
            <person name="Spackman E."/>
            <person name="Goraichik I."/>
            <person name="Dimitrov K.M."/>
            <person name="Suarez D.L."/>
            <person name="Swayne D.E."/>
        </authorList>
    </citation>
    <scope>NUCLEOTIDE SEQUENCE [LARGE SCALE GENOMIC DNA]</scope>
    <source>
        <strain evidence="2 3">11</strain>
    </source>
</reference>
<feature type="domain" description="Spore coat protein X/V" evidence="1">
    <location>
        <begin position="126"/>
        <end position="183"/>
    </location>
</feature>
<keyword evidence="2" id="KW-0946">Virion</keyword>
<gene>
    <name evidence="2" type="ORF">SAMN06295960_4156</name>
</gene>